<dbReference type="Proteomes" id="UP001205105">
    <property type="component" value="Unassembled WGS sequence"/>
</dbReference>
<proteinExistence type="predicted"/>
<dbReference type="AlphaFoldDB" id="A0AAD5DJ73"/>
<dbReference type="SUPFAM" id="SSF53383">
    <property type="entry name" value="PLP-dependent transferases"/>
    <property type="match status" value="1"/>
</dbReference>
<feature type="domain" description="Aminotransferase class I/classII large" evidence="1">
    <location>
        <begin position="20"/>
        <end position="323"/>
    </location>
</feature>
<dbReference type="PANTHER" id="PTHR43510:SF1">
    <property type="entry name" value="AMINOTRANSFERASE FUNCTION, HYPOTHETICAL (EUROFUNG)"/>
    <property type="match status" value="1"/>
</dbReference>
<name>A0AAD5DJ73_9CHLO</name>
<dbReference type="PANTHER" id="PTHR43510">
    <property type="entry name" value="AMINOTRANSFERASE FUNCTION, HYPOTHETICAL (EUROFUNG)"/>
    <property type="match status" value="1"/>
</dbReference>
<dbReference type="Gene3D" id="3.90.1150.10">
    <property type="entry name" value="Aspartate Aminotransferase, domain 1"/>
    <property type="match status" value="1"/>
</dbReference>
<protein>
    <recommendedName>
        <fullName evidence="1">Aminotransferase class I/classII large domain-containing protein</fullName>
    </recommendedName>
</protein>
<dbReference type="InterPro" id="IPR015424">
    <property type="entry name" value="PyrdxlP-dep_Trfase"/>
</dbReference>
<dbReference type="EMBL" id="JADXDR010000156">
    <property type="protein sequence ID" value="KAI7837328.1"/>
    <property type="molecule type" value="Genomic_DNA"/>
</dbReference>
<dbReference type="Pfam" id="PF00155">
    <property type="entry name" value="Aminotran_1_2"/>
    <property type="match status" value="1"/>
</dbReference>
<gene>
    <name evidence="2" type="ORF">COHA_008843</name>
</gene>
<accession>A0AAD5DJ73</accession>
<comment type="caution">
    <text evidence="2">The sequence shown here is derived from an EMBL/GenBank/DDBJ whole genome shotgun (WGS) entry which is preliminary data.</text>
</comment>
<keyword evidence="3" id="KW-1185">Reference proteome</keyword>
<evidence type="ECO:0000313" key="2">
    <source>
        <dbReference type="EMBL" id="KAI7837328.1"/>
    </source>
</evidence>
<dbReference type="InterPro" id="IPR004839">
    <property type="entry name" value="Aminotransferase_I/II_large"/>
</dbReference>
<dbReference type="Gene3D" id="3.40.640.10">
    <property type="entry name" value="Type I PLP-dependent aspartate aminotransferase-like (Major domain)"/>
    <property type="match status" value="1"/>
</dbReference>
<dbReference type="InterPro" id="IPR015422">
    <property type="entry name" value="PyrdxlP-dep_Trfase_small"/>
</dbReference>
<organism evidence="2 3">
    <name type="scientific">Chlorella ohadii</name>
    <dbReference type="NCBI Taxonomy" id="2649997"/>
    <lineage>
        <taxon>Eukaryota</taxon>
        <taxon>Viridiplantae</taxon>
        <taxon>Chlorophyta</taxon>
        <taxon>core chlorophytes</taxon>
        <taxon>Trebouxiophyceae</taxon>
        <taxon>Chlorellales</taxon>
        <taxon>Chlorellaceae</taxon>
        <taxon>Chlorella clade</taxon>
        <taxon>Chlorella</taxon>
    </lineage>
</organism>
<dbReference type="GO" id="GO:0030170">
    <property type="term" value="F:pyridoxal phosphate binding"/>
    <property type="evidence" value="ECO:0007669"/>
    <property type="project" value="InterPro"/>
</dbReference>
<dbReference type="InterPro" id="IPR015421">
    <property type="entry name" value="PyrdxlP-dep_Trfase_major"/>
</dbReference>
<evidence type="ECO:0000259" key="1">
    <source>
        <dbReference type="Pfam" id="PF00155"/>
    </source>
</evidence>
<sequence length="352" mass="38547">MAELLALADSDAQQRWDALRLSYTETQGLPALREAVAAVHYSSIRADQLVVAAPQELALLAPGDRVVCTVPGYQSLYEVAASLGCEVVPWRLRSAADGSLAFRMEDAEALIGGAHPPKLVVVNSPHNPSGFQFSQGEWQRLVELCRSAGAYLFSDEMYRWLELDSAARLPAAADAYEQGISLTGCSKATGGPGLRIGWVATRDAALLGRILELKDYTTICSSAPSEVLALIMLRNWDALVQQRLAIIRTNLDALDAFFERWRHVFAWRRPAAGTVAFPRLTTDEPIETWCAQLVEETGVLLMPSTVYGQPECTAEGRFRLGFGRTNMPEVLAHLEAWLEQRYPAERAAAAGS</sequence>
<evidence type="ECO:0000313" key="3">
    <source>
        <dbReference type="Proteomes" id="UP001205105"/>
    </source>
</evidence>
<dbReference type="CDD" id="cd00609">
    <property type="entry name" value="AAT_like"/>
    <property type="match status" value="1"/>
</dbReference>
<reference evidence="2" key="1">
    <citation type="submission" date="2020-11" db="EMBL/GenBank/DDBJ databases">
        <title>Chlorella ohadii genome sequencing and assembly.</title>
        <authorList>
            <person name="Murik O."/>
            <person name="Treves H."/>
            <person name="Kedem I."/>
            <person name="Shotland Y."/>
            <person name="Kaplan A."/>
        </authorList>
    </citation>
    <scope>NUCLEOTIDE SEQUENCE</scope>
    <source>
        <strain evidence="2">1</strain>
    </source>
</reference>